<dbReference type="SUPFAM" id="SSF55729">
    <property type="entry name" value="Acyl-CoA N-acyltransferases (Nat)"/>
    <property type="match status" value="1"/>
</dbReference>
<feature type="domain" description="N-end rule aminoacyl transferase C-terminal" evidence="6">
    <location>
        <begin position="173"/>
        <end position="321"/>
    </location>
</feature>
<accession>A0A448YQZ8</accession>
<dbReference type="EC" id="2.3.2.8" evidence="2"/>
<evidence type="ECO:0000256" key="2">
    <source>
        <dbReference type="ARBA" id="ARBA00012025"/>
    </source>
</evidence>
<evidence type="ECO:0000259" key="5">
    <source>
        <dbReference type="Pfam" id="PF04376"/>
    </source>
</evidence>
<feature type="domain" description="N-end aminoacyl transferase N-terminal" evidence="5">
    <location>
        <begin position="19"/>
        <end position="117"/>
    </location>
</feature>
<keyword evidence="8" id="KW-1185">Reference proteome</keyword>
<proteinExistence type="inferred from homology"/>
<comment type="similarity">
    <text evidence="1">Belongs to the R-transferase family.</text>
</comment>
<dbReference type="Proteomes" id="UP000290900">
    <property type="component" value="Unassembled WGS sequence"/>
</dbReference>
<evidence type="ECO:0000256" key="1">
    <source>
        <dbReference type="ARBA" id="ARBA00009991"/>
    </source>
</evidence>
<dbReference type="GO" id="GO:0005737">
    <property type="term" value="C:cytoplasm"/>
    <property type="evidence" value="ECO:0007669"/>
    <property type="project" value="TreeGrafter"/>
</dbReference>
<reference evidence="7 8" key="1">
    <citation type="submission" date="2018-12" db="EMBL/GenBank/DDBJ databases">
        <authorList>
            <person name="Tiukova I."/>
            <person name="Dainat J."/>
        </authorList>
    </citation>
    <scope>NUCLEOTIDE SEQUENCE [LARGE SCALE GENOMIC DNA]</scope>
</reference>
<evidence type="ECO:0000259" key="6">
    <source>
        <dbReference type="Pfam" id="PF04377"/>
    </source>
</evidence>
<name>A0A448YQZ8_BRENA</name>
<keyword evidence="3" id="KW-0808">Transferase</keyword>
<dbReference type="InterPro" id="IPR007471">
    <property type="entry name" value="N-end_Aminoacyl_Trfase_N"/>
</dbReference>
<evidence type="ECO:0000256" key="4">
    <source>
        <dbReference type="ARBA" id="ARBA00023315"/>
    </source>
</evidence>
<sequence>MPEFDLITGSDVLYIKGKDCGYCHGSKDPMEQGYSLDSYRKMYKQGEPEEYSKYPNSTTMGFVIYMCSPDCYERLMNRGFRRSGTFLYRSDILRNCCRLYTLRTCLRFIAHPTKEHRHTVNRFEKYLRGENNSAGKHVAGVPFDIKRRILDLELTIDGSRFRTVIGPVHATDEKYQLFRKYQMGVHREKESEVSLKGFKRFLCKTPFESKYIDHDDEYWERLNGGWRKGLFEESDPHDLVGPIHECYYLNDKLIAIAVLDILPESISSVYFIWDPDFAHLGLGNLSALRELVLTEMLGKKYYYMGYYIDDCKKMRYKAKFGGEILDICSRKFVRLKDAEKFIEGGRLVVFGTDDEENNELPPLNELEILDDQIDDEFPQGTKLANIAEQIYGFEGGSFTKAERIMRKLRGEIPALQDLDEVDEAEYWCSEGKETMQLPKVSPGLVPLWQIHEISQDGMLQKLLGNLFLYDQQNPGFYRYQPGFDTMYLKQILDLIRLVGPKQFEYPTLYII</sequence>
<evidence type="ECO:0000313" key="7">
    <source>
        <dbReference type="EMBL" id="VEU23306.1"/>
    </source>
</evidence>
<organism evidence="7 8">
    <name type="scientific">Brettanomyces naardenensis</name>
    <name type="common">Yeast</name>
    <dbReference type="NCBI Taxonomy" id="13370"/>
    <lineage>
        <taxon>Eukaryota</taxon>
        <taxon>Fungi</taxon>
        <taxon>Dikarya</taxon>
        <taxon>Ascomycota</taxon>
        <taxon>Saccharomycotina</taxon>
        <taxon>Pichiomycetes</taxon>
        <taxon>Pichiales</taxon>
        <taxon>Pichiaceae</taxon>
        <taxon>Brettanomyces</taxon>
    </lineage>
</organism>
<protein>
    <recommendedName>
        <fullName evidence="2">arginyltransferase</fullName>
        <ecNumber evidence="2">2.3.2.8</ecNumber>
    </recommendedName>
</protein>
<dbReference type="FunCoup" id="A0A448YQZ8">
    <property type="interactions" value="624"/>
</dbReference>
<dbReference type="STRING" id="13370.A0A448YQZ8"/>
<dbReference type="PANTHER" id="PTHR21367:SF1">
    <property type="entry name" value="ARGINYL-TRNA--PROTEIN TRANSFERASE 1"/>
    <property type="match status" value="1"/>
</dbReference>
<dbReference type="InterPro" id="IPR016181">
    <property type="entry name" value="Acyl_CoA_acyltransferase"/>
</dbReference>
<dbReference type="GO" id="GO:0004057">
    <property type="term" value="F:arginyl-tRNA--protein transferase activity"/>
    <property type="evidence" value="ECO:0007669"/>
    <property type="project" value="UniProtKB-EC"/>
</dbReference>
<evidence type="ECO:0000313" key="8">
    <source>
        <dbReference type="Proteomes" id="UP000290900"/>
    </source>
</evidence>
<dbReference type="InterPro" id="IPR007472">
    <property type="entry name" value="N-end_Aminoacyl_Trfase_C"/>
</dbReference>
<dbReference type="Pfam" id="PF04376">
    <property type="entry name" value="ATE_N"/>
    <property type="match status" value="1"/>
</dbReference>
<evidence type="ECO:0000256" key="3">
    <source>
        <dbReference type="ARBA" id="ARBA00022679"/>
    </source>
</evidence>
<dbReference type="OrthoDB" id="74183at2759"/>
<keyword evidence="4" id="KW-0012">Acyltransferase</keyword>
<dbReference type="AlphaFoldDB" id="A0A448YQZ8"/>
<dbReference type="PANTHER" id="PTHR21367">
    <property type="entry name" value="ARGININE-TRNA-PROTEIN TRANSFERASE 1"/>
    <property type="match status" value="1"/>
</dbReference>
<dbReference type="EMBL" id="CAACVR010000044">
    <property type="protein sequence ID" value="VEU23306.1"/>
    <property type="molecule type" value="Genomic_DNA"/>
</dbReference>
<dbReference type="InterPro" id="IPR030700">
    <property type="entry name" value="N-end_Aminoacyl_Trfase"/>
</dbReference>
<dbReference type="Pfam" id="PF04377">
    <property type="entry name" value="ATE_C"/>
    <property type="match status" value="1"/>
</dbReference>
<gene>
    <name evidence="7" type="ORF">BRENAR_LOCUS4037</name>
</gene>
<dbReference type="InParanoid" id="A0A448YQZ8"/>